<keyword evidence="1" id="KW-1133">Transmembrane helix</keyword>
<comment type="caution">
    <text evidence="2">The sequence shown here is derived from an EMBL/GenBank/DDBJ whole genome shotgun (WGS) entry which is preliminary data.</text>
</comment>
<dbReference type="EMBL" id="JAXCGZ010003811">
    <property type="protein sequence ID" value="KAK7083090.1"/>
    <property type="molecule type" value="Genomic_DNA"/>
</dbReference>
<organism evidence="2 3">
    <name type="scientific">Halocaridina rubra</name>
    <name type="common">Hawaiian red shrimp</name>
    <dbReference type="NCBI Taxonomy" id="373956"/>
    <lineage>
        <taxon>Eukaryota</taxon>
        <taxon>Metazoa</taxon>
        <taxon>Ecdysozoa</taxon>
        <taxon>Arthropoda</taxon>
        <taxon>Crustacea</taxon>
        <taxon>Multicrustacea</taxon>
        <taxon>Malacostraca</taxon>
        <taxon>Eumalacostraca</taxon>
        <taxon>Eucarida</taxon>
        <taxon>Decapoda</taxon>
        <taxon>Pleocyemata</taxon>
        <taxon>Caridea</taxon>
        <taxon>Atyoidea</taxon>
        <taxon>Atyidae</taxon>
        <taxon>Halocaridina</taxon>
    </lineage>
</organism>
<feature type="transmembrane region" description="Helical" evidence="1">
    <location>
        <begin position="6"/>
        <end position="28"/>
    </location>
</feature>
<reference evidence="2 3" key="1">
    <citation type="submission" date="2023-11" db="EMBL/GenBank/DDBJ databases">
        <title>Halocaridina rubra genome assembly.</title>
        <authorList>
            <person name="Smith C."/>
        </authorList>
    </citation>
    <scope>NUCLEOTIDE SEQUENCE [LARGE SCALE GENOMIC DNA]</scope>
    <source>
        <strain evidence="2">EP-1</strain>
        <tissue evidence="2">Whole</tissue>
    </source>
</reference>
<evidence type="ECO:0000313" key="2">
    <source>
        <dbReference type="EMBL" id="KAK7083090.1"/>
    </source>
</evidence>
<gene>
    <name evidence="2" type="ORF">SK128_015196</name>
</gene>
<keyword evidence="1" id="KW-0812">Transmembrane</keyword>
<name>A0AAN8XRV3_HALRR</name>
<protein>
    <submittedName>
        <fullName evidence="2">Uncharacterized protein</fullName>
    </submittedName>
</protein>
<keyword evidence="3" id="KW-1185">Reference proteome</keyword>
<dbReference type="Proteomes" id="UP001381693">
    <property type="component" value="Unassembled WGS sequence"/>
</dbReference>
<dbReference type="AlphaFoldDB" id="A0AAN8XRV3"/>
<evidence type="ECO:0000256" key="1">
    <source>
        <dbReference type="SAM" id="Phobius"/>
    </source>
</evidence>
<accession>A0AAN8XRV3</accession>
<sequence>MSDPGLIVGVTFLTLGGVMALYGTVLCMTTKGSLYNAEDVDAMVAATVLEEETKRKKEEALFEDIRYGDKSKKRKVLMA</sequence>
<proteinExistence type="predicted"/>
<evidence type="ECO:0000313" key="3">
    <source>
        <dbReference type="Proteomes" id="UP001381693"/>
    </source>
</evidence>
<keyword evidence="1" id="KW-0472">Membrane</keyword>